<dbReference type="GeneID" id="37875314"/>
<keyword evidence="1" id="KW-0802">TPR repeat</keyword>
<organism evidence="3 4">
    <name type="scientific">Methanococcus maripaludis OS7</name>
    <dbReference type="NCBI Taxonomy" id="637915"/>
    <lineage>
        <taxon>Archaea</taxon>
        <taxon>Methanobacteriati</taxon>
        <taxon>Methanobacteriota</taxon>
        <taxon>Methanomada group</taxon>
        <taxon>Methanococci</taxon>
        <taxon>Methanococcales</taxon>
        <taxon>Methanococcaceae</taxon>
        <taxon>Methanococcus</taxon>
    </lineage>
</organism>
<evidence type="ECO:0000256" key="2">
    <source>
        <dbReference type="SAM" id="Phobius"/>
    </source>
</evidence>
<keyword evidence="2" id="KW-1133">Transmembrane helix</keyword>
<feature type="repeat" description="TPR" evidence="1">
    <location>
        <begin position="76"/>
        <end position="109"/>
    </location>
</feature>
<evidence type="ECO:0000313" key="4">
    <source>
        <dbReference type="Proteomes" id="UP000263689"/>
    </source>
</evidence>
<proteinExistence type="predicted"/>
<keyword evidence="2" id="KW-0812">Transmembrane</keyword>
<sequence>MSKDDNLKNKNNVVNMVLLIWVILTSFIPIGYLLNHSELIIMPDGFQMGERLQNQSYYREAIVFYKEATKLDPNDPKPWIKIGECYECLKNYDKSEEYYYTAVESDPYNTEAWLKLGHVYLLQKSYENSYNCLEVARQIDILDMMLNKENHTSKIYECFGDYYYIAKNDAGLSENYYNLSLSASRTNNSYEKWEYMNQRYHNPDLFINMSENRSEEVLNLENELFKEYLVN</sequence>
<dbReference type="Pfam" id="PF13181">
    <property type="entry name" value="TPR_8"/>
    <property type="match status" value="3"/>
</dbReference>
<keyword evidence="2" id="KW-0472">Membrane</keyword>
<dbReference type="SMART" id="SM00028">
    <property type="entry name" value="TPR"/>
    <property type="match status" value="3"/>
</dbReference>
<dbReference type="AlphaFoldDB" id="A0A2Z5PFZ6"/>
<dbReference type="Proteomes" id="UP000263689">
    <property type="component" value="Chromosome"/>
</dbReference>
<dbReference type="SUPFAM" id="SSF48452">
    <property type="entry name" value="TPR-like"/>
    <property type="match status" value="1"/>
</dbReference>
<dbReference type="EMBL" id="AP011528">
    <property type="protein sequence ID" value="BAP62912.1"/>
    <property type="molecule type" value="Genomic_DNA"/>
</dbReference>
<name>A0A2Z5PFZ6_METMI</name>
<feature type="repeat" description="TPR" evidence="1">
    <location>
        <begin position="42"/>
        <end position="75"/>
    </location>
</feature>
<protein>
    <submittedName>
        <fullName evidence="3">Uncharacterized protein</fullName>
    </submittedName>
</protein>
<dbReference type="Gene3D" id="1.25.40.10">
    <property type="entry name" value="Tetratricopeptide repeat domain"/>
    <property type="match status" value="1"/>
</dbReference>
<reference evidence="3 4" key="1">
    <citation type="submission" date="2009-06" db="EMBL/GenBank/DDBJ databases">
        <title>Molecular Evidence for Microbiologically Influenced Corrosion from genome of Methanogen.</title>
        <authorList>
            <person name="Ito N."/>
            <person name="Tsurumaru H."/>
            <person name="Shimizu A."/>
            <person name="Harada T."/>
            <person name="Hosoyama A."/>
            <person name="Horikawa H."/>
            <person name="Wakai S."/>
            <person name="Sasaki K."/>
            <person name="Nishijima K."/>
            <person name="Ataku H."/>
            <person name="Yamazaki J."/>
            <person name="Mise M."/>
            <person name="Yamazaki S."/>
            <person name="Tanikawa S."/>
            <person name="Harayama S."/>
            <person name="Fujita N."/>
        </authorList>
    </citation>
    <scope>NUCLEOTIDE SEQUENCE [LARGE SCALE GENOMIC DNA]</scope>
    <source>
        <strain evidence="4">OS7 ( NBRC 103642)</strain>
    </source>
</reference>
<evidence type="ECO:0000256" key="1">
    <source>
        <dbReference type="PROSITE-ProRule" id="PRU00339"/>
    </source>
</evidence>
<dbReference type="KEGG" id="mmao:MMOS7_08260"/>
<dbReference type="PANTHER" id="PTHR12558:SF13">
    <property type="entry name" value="CELL DIVISION CYCLE PROTEIN 27 HOMOLOG"/>
    <property type="match status" value="1"/>
</dbReference>
<dbReference type="PANTHER" id="PTHR12558">
    <property type="entry name" value="CELL DIVISION CYCLE 16,23,27"/>
    <property type="match status" value="1"/>
</dbReference>
<dbReference type="RefSeq" id="WP_119720869.1">
    <property type="nucleotide sequence ID" value="NZ_AP011528.1"/>
</dbReference>
<feature type="transmembrane region" description="Helical" evidence="2">
    <location>
        <begin position="12"/>
        <end position="34"/>
    </location>
</feature>
<dbReference type="InterPro" id="IPR011990">
    <property type="entry name" value="TPR-like_helical_dom_sf"/>
</dbReference>
<accession>A0A2Z5PFZ6</accession>
<dbReference type="PROSITE" id="PS50005">
    <property type="entry name" value="TPR"/>
    <property type="match status" value="2"/>
</dbReference>
<gene>
    <name evidence="3" type="ORF">MMOS7_08260</name>
</gene>
<dbReference type="InterPro" id="IPR019734">
    <property type="entry name" value="TPR_rpt"/>
</dbReference>
<evidence type="ECO:0000313" key="3">
    <source>
        <dbReference type="EMBL" id="BAP62912.1"/>
    </source>
</evidence>